<name>A0ABT7B1M0_9CYAN</name>
<evidence type="ECO:0000313" key="1">
    <source>
        <dbReference type="EMBL" id="MDJ1173035.1"/>
    </source>
</evidence>
<evidence type="ECO:0008006" key="3">
    <source>
        <dbReference type="Google" id="ProtNLM"/>
    </source>
</evidence>
<sequence length="106" mass="12015">MAHPDNVAGIMMIALSEEQTQVLTLLVKQGRYASLQEALDAALILLVDETELEEPENNSQYLQWLEHTRQKLEEGLEQSKRGDVLDGETVIAQLRQKVLSAREQEQ</sequence>
<keyword evidence="2" id="KW-1185">Reference proteome</keyword>
<dbReference type="Proteomes" id="UP001235849">
    <property type="component" value="Unassembled WGS sequence"/>
</dbReference>
<accession>A0ABT7B1M0</accession>
<dbReference type="RefSeq" id="WP_283765412.1">
    <property type="nucleotide sequence ID" value="NZ_JAQOSO010000011.1"/>
</dbReference>
<dbReference type="Gene3D" id="6.10.10.120">
    <property type="entry name" value="Antitoxin ParD1-like"/>
    <property type="match status" value="1"/>
</dbReference>
<proteinExistence type="predicted"/>
<protein>
    <recommendedName>
        <fullName evidence="3">Type II toxin-antitoxin system ParD family antitoxin</fullName>
    </recommendedName>
</protein>
<reference evidence="1 2" key="1">
    <citation type="submission" date="2023-01" db="EMBL/GenBank/DDBJ databases">
        <title>Novel diversity within Roseofilum (Cyanobacteria; Desertifilaceae) from marine benthic mats with descriptions of four novel species.</title>
        <authorList>
            <person name="Wang Y."/>
            <person name="Berthold D.E."/>
            <person name="Hu J."/>
            <person name="Lefler F.W."/>
            <person name="Laughinghouse H.D. IV."/>
        </authorList>
    </citation>
    <scope>NUCLEOTIDE SEQUENCE [LARGE SCALE GENOMIC DNA]</scope>
    <source>
        <strain evidence="1 2">BLCC-M114</strain>
    </source>
</reference>
<dbReference type="InterPro" id="IPR038296">
    <property type="entry name" value="ParD_sf"/>
</dbReference>
<organism evidence="1 2">
    <name type="scientific">Roseofilum capinflatum BLCC-M114</name>
    <dbReference type="NCBI Taxonomy" id="3022440"/>
    <lineage>
        <taxon>Bacteria</taxon>
        <taxon>Bacillati</taxon>
        <taxon>Cyanobacteriota</taxon>
        <taxon>Cyanophyceae</taxon>
        <taxon>Desertifilales</taxon>
        <taxon>Desertifilaceae</taxon>
        <taxon>Roseofilum</taxon>
        <taxon>Roseofilum capinflatum</taxon>
    </lineage>
</organism>
<evidence type="ECO:0000313" key="2">
    <source>
        <dbReference type="Proteomes" id="UP001235849"/>
    </source>
</evidence>
<gene>
    <name evidence="1" type="ORF">PMG25_02920</name>
</gene>
<dbReference type="EMBL" id="JAQOSO010000011">
    <property type="protein sequence ID" value="MDJ1173035.1"/>
    <property type="molecule type" value="Genomic_DNA"/>
</dbReference>
<comment type="caution">
    <text evidence="1">The sequence shown here is derived from an EMBL/GenBank/DDBJ whole genome shotgun (WGS) entry which is preliminary data.</text>
</comment>